<feature type="transmembrane region" description="Helical" evidence="6">
    <location>
        <begin position="159"/>
        <end position="177"/>
    </location>
</feature>
<comment type="subcellular location">
    <subcellularLocation>
        <location evidence="1">Membrane</location>
    </subcellularLocation>
</comment>
<evidence type="ECO:0000313" key="8">
    <source>
        <dbReference type="Proteomes" id="UP000799777"/>
    </source>
</evidence>
<dbReference type="GO" id="GO:0016020">
    <property type="term" value="C:membrane"/>
    <property type="evidence" value="ECO:0007669"/>
    <property type="project" value="UniProtKB-SubCell"/>
</dbReference>
<evidence type="ECO:0000256" key="2">
    <source>
        <dbReference type="ARBA" id="ARBA00022692"/>
    </source>
</evidence>
<evidence type="ECO:0000256" key="4">
    <source>
        <dbReference type="ARBA" id="ARBA00022989"/>
    </source>
</evidence>
<feature type="transmembrane region" description="Helical" evidence="6">
    <location>
        <begin position="122"/>
        <end position="147"/>
    </location>
</feature>
<dbReference type="SUPFAM" id="SSF103506">
    <property type="entry name" value="Mitochondrial carrier"/>
    <property type="match status" value="1"/>
</dbReference>
<gene>
    <name evidence="7" type="ORF">EK21DRAFT_104709</name>
</gene>
<keyword evidence="5 6" id="KW-0472">Membrane</keyword>
<reference evidence="7" key="1">
    <citation type="journal article" date="2020" name="Stud. Mycol.">
        <title>101 Dothideomycetes genomes: a test case for predicting lifestyles and emergence of pathogens.</title>
        <authorList>
            <person name="Haridas S."/>
            <person name="Albert R."/>
            <person name="Binder M."/>
            <person name="Bloem J."/>
            <person name="Labutti K."/>
            <person name="Salamov A."/>
            <person name="Andreopoulos B."/>
            <person name="Baker S."/>
            <person name="Barry K."/>
            <person name="Bills G."/>
            <person name="Bluhm B."/>
            <person name="Cannon C."/>
            <person name="Castanera R."/>
            <person name="Culley D."/>
            <person name="Daum C."/>
            <person name="Ezra D."/>
            <person name="Gonzalez J."/>
            <person name="Henrissat B."/>
            <person name="Kuo A."/>
            <person name="Liang C."/>
            <person name="Lipzen A."/>
            <person name="Lutzoni F."/>
            <person name="Magnuson J."/>
            <person name="Mondo S."/>
            <person name="Nolan M."/>
            <person name="Ohm R."/>
            <person name="Pangilinan J."/>
            <person name="Park H.-J."/>
            <person name="Ramirez L."/>
            <person name="Alfaro M."/>
            <person name="Sun H."/>
            <person name="Tritt A."/>
            <person name="Yoshinaga Y."/>
            <person name="Zwiers L.-H."/>
            <person name="Turgeon B."/>
            <person name="Goodwin S."/>
            <person name="Spatafora J."/>
            <person name="Crous P."/>
            <person name="Grigoriev I."/>
        </authorList>
    </citation>
    <scope>NUCLEOTIDE SEQUENCE</scope>
    <source>
        <strain evidence="7">CBS 110217</strain>
    </source>
</reference>
<accession>A0A9P4GWN8</accession>
<evidence type="ECO:0000256" key="1">
    <source>
        <dbReference type="ARBA" id="ARBA00004370"/>
    </source>
</evidence>
<dbReference type="AlphaFoldDB" id="A0A9P4GWN8"/>
<dbReference type="Proteomes" id="UP000799777">
    <property type="component" value="Unassembled WGS sequence"/>
</dbReference>
<dbReference type="OrthoDB" id="409948at2759"/>
<evidence type="ECO:0000313" key="7">
    <source>
        <dbReference type="EMBL" id="KAF2024343.1"/>
    </source>
</evidence>
<evidence type="ECO:0000256" key="3">
    <source>
        <dbReference type="ARBA" id="ARBA00022792"/>
    </source>
</evidence>
<organism evidence="7 8">
    <name type="scientific">Setomelanomma holmii</name>
    <dbReference type="NCBI Taxonomy" id="210430"/>
    <lineage>
        <taxon>Eukaryota</taxon>
        <taxon>Fungi</taxon>
        <taxon>Dikarya</taxon>
        <taxon>Ascomycota</taxon>
        <taxon>Pezizomycotina</taxon>
        <taxon>Dothideomycetes</taxon>
        <taxon>Pleosporomycetidae</taxon>
        <taxon>Pleosporales</taxon>
        <taxon>Pleosporineae</taxon>
        <taxon>Phaeosphaeriaceae</taxon>
        <taxon>Setomelanomma</taxon>
    </lineage>
</organism>
<comment type="caution">
    <text evidence="7">The sequence shown here is derived from an EMBL/GenBank/DDBJ whole genome shotgun (WGS) entry which is preliminary data.</text>
</comment>
<dbReference type="PANTHER" id="PTHR47567:SF1">
    <property type="entry name" value="NAD-DEPENDENT EPIMERASE_DEHYDRATASE DOMAIN-CONTAINING PROTEIN"/>
    <property type="match status" value="1"/>
</dbReference>
<name>A0A9P4GWN8_9PLEO</name>
<keyword evidence="8" id="KW-1185">Reference proteome</keyword>
<keyword evidence="3" id="KW-0496">Mitochondrion</keyword>
<dbReference type="Gene3D" id="1.50.40.10">
    <property type="entry name" value="Mitochondrial carrier domain"/>
    <property type="match status" value="1"/>
</dbReference>
<dbReference type="EMBL" id="ML978298">
    <property type="protein sequence ID" value="KAF2024343.1"/>
    <property type="molecule type" value="Genomic_DNA"/>
</dbReference>
<feature type="transmembrane region" description="Helical" evidence="6">
    <location>
        <begin position="30"/>
        <end position="52"/>
    </location>
</feature>
<evidence type="ECO:0000256" key="5">
    <source>
        <dbReference type="ARBA" id="ARBA00023136"/>
    </source>
</evidence>
<keyword evidence="3" id="KW-0999">Mitochondrion inner membrane</keyword>
<keyword evidence="4 6" id="KW-1133">Transmembrane helix</keyword>
<dbReference type="InterPro" id="IPR023395">
    <property type="entry name" value="MCP_dom_sf"/>
</dbReference>
<sequence>MPYRGCNRLRDGREGTLNRREKATSRTWYYVWRGVWAMFAILIVAVFVEGWIDLDDVNFDLNALLLTPIRTIMNYQYEDGGLGRYYQGRGPALFQGPIARFGDTAAKAGILALLKSNGYLNLWWGTLATAAATFVGHYPWCVMYNVLSETIKESSKEHIAWWLLQAAFIGYCASVALDTISISLRVVKTYGQAARRVVHQDGRTGLFGRGLKTRIIANDRLVNDTAGRMA</sequence>
<protein>
    <submittedName>
        <fullName evidence="7">Uncharacterized protein</fullName>
    </submittedName>
</protein>
<keyword evidence="2 6" id="KW-0812">Transmembrane</keyword>
<proteinExistence type="predicted"/>
<dbReference type="PANTHER" id="PTHR47567">
    <property type="entry name" value="MITOCHONDRIAL SUBSTRATE/SOLUTE CARRIER"/>
    <property type="match status" value="1"/>
</dbReference>
<evidence type="ECO:0000256" key="6">
    <source>
        <dbReference type="SAM" id="Phobius"/>
    </source>
</evidence>